<accession>A0A450VUH8</accession>
<dbReference type="AlphaFoldDB" id="A0A450VUH8"/>
<evidence type="ECO:0000313" key="1">
    <source>
        <dbReference type="EMBL" id="VFK08427.1"/>
    </source>
</evidence>
<sequence>MCRRLFEIPGMAPVRDWCEYRLFFPAELEHRLAENGFEVVGMFDNKKLEESDLSGEWLHVAALFRRDNLSEKSSVRE</sequence>
<protein>
    <submittedName>
        <fullName evidence="1">Uncharacterized protein</fullName>
    </submittedName>
</protein>
<organism evidence="1">
    <name type="scientific">Candidatus Kentrum sp. LPFa</name>
    <dbReference type="NCBI Taxonomy" id="2126335"/>
    <lineage>
        <taxon>Bacteria</taxon>
        <taxon>Pseudomonadati</taxon>
        <taxon>Pseudomonadota</taxon>
        <taxon>Gammaproteobacteria</taxon>
        <taxon>Candidatus Kentrum</taxon>
    </lineage>
</organism>
<name>A0A450VUH8_9GAMM</name>
<gene>
    <name evidence="1" type="ORF">BECKLPF1236A_GA0070988_1001715</name>
    <name evidence="2" type="ORF">BECKLPF1236C_GA0070990_1001516</name>
</gene>
<dbReference type="EMBL" id="CAADFP010000015">
    <property type="protein sequence ID" value="VFK24669.1"/>
    <property type="molecule type" value="Genomic_DNA"/>
</dbReference>
<reference evidence="1" key="1">
    <citation type="submission" date="2019-02" db="EMBL/GenBank/DDBJ databases">
        <authorList>
            <person name="Gruber-Vodicka R. H."/>
            <person name="Seah K. B. B."/>
        </authorList>
    </citation>
    <scope>NUCLEOTIDE SEQUENCE</scope>
    <source>
        <strain evidence="1">BECK_S312</strain>
        <strain evidence="2">BECK_S426</strain>
    </source>
</reference>
<dbReference type="EMBL" id="CAADFM010000017">
    <property type="protein sequence ID" value="VFK08427.1"/>
    <property type="molecule type" value="Genomic_DNA"/>
</dbReference>
<evidence type="ECO:0000313" key="2">
    <source>
        <dbReference type="EMBL" id="VFK24669.1"/>
    </source>
</evidence>
<proteinExistence type="predicted"/>